<feature type="domain" description="HIT" evidence="2">
    <location>
        <begin position="7"/>
        <end position="114"/>
    </location>
</feature>
<protein>
    <submittedName>
        <fullName evidence="3">Diadenosine tetraphosphate hydrolase</fullName>
    </submittedName>
</protein>
<keyword evidence="3" id="KW-0378">Hydrolase</keyword>
<evidence type="ECO:0000256" key="1">
    <source>
        <dbReference type="PROSITE-ProRule" id="PRU00464"/>
    </source>
</evidence>
<dbReference type="GO" id="GO:0016787">
    <property type="term" value="F:hydrolase activity"/>
    <property type="evidence" value="ECO:0007669"/>
    <property type="project" value="UniProtKB-KW"/>
</dbReference>
<dbReference type="InterPro" id="IPR036265">
    <property type="entry name" value="HIT-like_sf"/>
</dbReference>
<evidence type="ECO:0000313" key="4">
    <source>
        <dbReference type="Proteomes" id="UP000298003"/>
    </source>
</evidence>
<accession>A0A4Y8R7X7</accession>
<keyword evidence="4" id="KW-1185">Reference proteome</keyword>
<dbReference type="Proteomes" id="UP000298003">
    <property type="component" value="Unassembled WGS sequence"/>
</dbReference>
<comment type="caution">
    <text evidence="3">The sequence shown here is derived from an EMBL/GenBank/DDBJ whole genome shotgun (WGS) entry which is preliminary data.</text>
</comment>
<gene>
    <name evidence="3" type="ORF">E1O70_00645</name>
</gene>
<reference evidence="3 4" key="1">
    <citation type="submission" date="2019-03" db="EMBL/GenBank/DDBJ databases">
        <title>Cellulosimicrobium funkei JCM14302 Assembly.</title>
        <authorList>
            <person name="Dou T."/>
        </authorList>
    </citation>
    <scope>NUCLEOTIDE SEQUENCE [LARGE SCALE GENOMIC DNA]</scope>
    <source>
        <strain evidence="3 4">JCM 14302</strain>
    </source>
</reference>
<comment type="caution">
    <text evidence="1">Lacks conserved residue(s) required for the propagation of feature annotation.</text>
</comment>
<dbReference type="Gene3D" id="3.30.428.10">
    <property type="entry name" value="HIT-like"/>
    <property type="match status" value="1"/>
</dbReference>
<dbReference type="GeneID" id="95683004"/>
<organism evidence="3 4">
    <name type="scientific">Cellulosimicrobium funkei</name>
    <dbReference type="NCBI Taxonomy" id="264251"/>
    <lineage>
        <taxon>Bacteria</taxon>
        <taxon>Bacillati</taxon>
        <taxon>Actinomycetota</taxon>
        <taxon>Actinomycetes</taxon>
        <taxon>Micrococcales</taxon>
        <taxon>Promicromonosporaceae</taxon>
        <taxon>Cellulosimicrobium</taxon>
    </lineage>
</organism>
<dbReference type="RefSeq" id="WP_082774548.1">
    <property type="nucleotide sequence ID" value="NZ_SOZH01000001.1"/>
</dbReference>
<proteinExistence type="predicted"/>
<evidence type="ECO:0000313" key="3">
    <source>
        <dbReference type="EMBL" id="TFF17335.1"/>
    </source>
</evidence>
<dbReference type="InterPro" id="IPR011146">
    <property type="entry name" value="HIT-like"/>
</dbReference>
<dbReference type="SUPFAM" id="SSF54197">
    <property type="entry name" value="HIT-like"/>
    <property type="match status" value="1"/>
</dbReference>
<dbReference type="AlphaFoldDB" id="A0A4Y8R7X7"/>
<name>A0A4Y8R7X7_9MICO</name>
<evidence type="ECO:0000259" key="2">
    <source>
        <dbReference type="PROSITE" id="PS51084"/>
    </source>
</evidence>
<dbReference type="EMBL" id="SOZH01000001">
    <property type="protein sequence ID" value="TFF17335.1"/>
    <property type="molecule type" value="Genomic_DNA"/>
</dbReference>
<sequence length="165" mass="18476">MDWRDDRIGSAQRGENPTVLAELSAGFAVIGDAQFLPGYCVLLGKDPSASALGELSRQERVQFLADADLLATAVERACRSTDPAFRRVNLEVLGNRDTFVHAHVWPRYRWEPAHRVTRPVWDYDASHWRDPATALGPKQTELRERIARELEALVLADALRITATA</sequence>
<dbReference type="PROSITE" id="PS51084">
    <property type="entry name" value="HIT_2"/>
    <property type="match status" value="1"/>
</dbReference>